<comment type="caution">
    <text evidence="6">The sequence shown here is derived from an EMBL/GenBank/DDBJ whole genome shotgun (WGS) entry which is preliminary data.</text>
</comment>
<organism evidence="6 7">
    <name type="scientific">Dyella acidiphila</name>
    <dbReference type="NCBI Taxonomy" id="2775866"/>
    <lineage>
        <taxon>Bacteria</taxon>
        <taxon>Pseudomonadati</taxon>
        <taxon>Pseudomonadota</taxon>
        <taxon>Gammaproteobacteria</taxon>
        <taxon>Lysobacterales</taxon>
        <taxon>Rhodanobacteraceae</taxon>
        <taxon>Dyella</taxon>
    </lineage>
</organism>
<protein>
    <recommendedName>
        <fullName evidence="2">protein-glutamate methylesterase</fullName>
        <ecNumber evidence="2">3.1.1.61</ecNumber>
    </recommendedName>
</protein>
<dbReference type="InterPro" id="IPR035909">
    <property type="entry name" value="CheB_C"/>
</dbReference>
<evidence type="ECO:0000256" key="4">
    <source>
        <dbReference type="PROSITE-ProRule" id="PRU00050"/>
    </source>
</evidence>
<dbReference type="InterPro" id="IPR000673">
    <property type="entry name" value="Sig_transdc_resp-reg_Me-estase"/>
</dbReference>
<dbReference type="CDD" id="cd16433">
    <property type="entry name" value="CheB"/>
    <property type="match status" value="1"/>
</dbReference>
<evidence type="ECO:0000256" key="3">
    <source>
        <dbReference type="ARBA" id="ARBA00048267"/>
    </source>
</evidence>
<comment type="catalytic activity">
    <reaction evidence="3">
        <text>[protein]-L-glutamate 5-O-methyl ester + H2O = L-glutamyl-[protein] + methanol + H(+)</text>
        <dbReference type="Rhea" id="RHEA:23236"/>
        <dbReference type="Rhea" id="RHEA-COMP:10208"/>
        <dbReference type="Rhea" id="RHEA-COMP:10311"/>
        <dbReference type="ChEBI" id="CHEBI:15377"/>
        <dbReference type="ChEBI" id="CHEBI:15378"/>
        <dbReference type="ChEBI" id="CHEBI:17790"/>
        <dbReference type="ChEBI" id="CHEBI:29973"/>
        <dbReference type="ChEBI" id="CHEBI:82795"/>
        <dbReference type="EC" id="3.1.1.61"/>
    </reaction>
</comment>
<evidence type="ECO:0000256" key="1">
    <source>
        <dbReference type="ARBA" id="ARBA00022801"/>
    </source>
</evidence>
<keyword evidence="4" id="KW-0145">Chemotaxis</keyword>
<keyword evidence="1 4" id="KW-0378">Hydrolase</keyword>
<feature type="active site" evidence="4">
    <location>
        <position position="12"/>
    </location>
</feature>
<dbReference type="PROSITE" id="PS50122">
    <property type="entry name" value="CHEB"/>
    <property type="match status" value="1"/>
</dbReference>
<name>A0ABR9GCF8_9GAMM</name>
<evidence type="ECO:0000313" key="7">
    <source>
        <dbReference type="Proteomes" id="UP000651010"/>
    </source>
</evidence>
<feature type="domain" description="CheB-type methylesterase" evidence="5">
    <location>
        <begin position="1"/>
        <end position="180"/>
    </location>
</feature>
<reference evidence="6 7" key="1">
    <citation type="submission" date="2020-09" db="EMBL/GenBank/DDBJ databases">
        <title>Dyella sp. 7MK23 isolated from forest soil.</title>
        <authorList>
            <person name="Fu J."/>
        </authorList>
    </citation>
    <scope>NUCLEOTIDE SEQUENCE [LARGE SCALE GENOMIC DNA]</scope>
    <source>
        <strain evidence="6 7">7MK23</strain>
    </source>
</reference>
<dbReference type="PANTHER" id="PTHR42872:SF6">
    <property type="entry name" value="PROTEIN-GLUTAMATE METHYLESTERASE_PROTEIN-GLUTAMINE GLUTAMINASE"/>
    <property type="match status" value="1"/>
</dbReference>
<evidence type="ECO:0000259" key="5">
    <source>
        <dbReference type="PROSITE" id="PS50122"/>
    </source>
</evidence>
<dbReference type="EC" id="3.1.1.61" evidence="2"/>
<dbReference type="RefSeq" id="WP_192556564.1">
    <property type="nucleotide sequence ID" value="NZ_JACZZA010000009.1"/>
</dbReference>
<dbReference type="Pfam" id="PF01339">
    <property type="entry name" value="CheB_methylest"/>
    <property type="match status" value="1"/>
</dbReference>
<gene>
    <name evidence="6" type="ORF">IGX34_15160</name>
</gene>
<dbReference type="EMBL" id="JACZZA010000009">
    <property type="protein sequence ID" value="MBE1161721.1"/>
    <property type="molecule type" value="Genomic_DNA"/>
</dbReference>
<dbReference type="SUPFAM" id="SSF52738">
    <property type="entry name" value="Methylesterase CheB, C-terminal domain"/>
    <property type="match status" value="1"/>
</dbReference>
<keyword evidence="7" id="KW-1185">Reference proteome</keyword>
<dbReference type="Gene3D" id="3.40.50.180">
    <property type="entry name" value="Methylesterase CheB, C-terminal domain"/>
    <property type="match status" value="1"/>
</dbReference>
<feature type="active site" evidence="4">
    <location>
        <position position="39"/>
    </location>
</feature>
<evidence type="ECO:0000256" key="2">
    <source>
        <dbReference type="ARBA" id="ARBA00039140"/>
    </source>
</evidence>
<dbReference type="PANTHER" id="PTHR42872">
    <property type="entry name" value="PROTEIN-GLUTAMATE METHYLESTERASE/PROTEIN-GLUTAMINE GLUTAMINASE"/>
    <property type="match status" value="1"/>
</dbReference>
<feature type="active site" evidence="4">
    <location>
        <position position="132"/>
    </location>
</feature>
<sequence length="189" mass="19991">MNTPQAIAIGCSAGGVDALKAVIGGFDAQMQQTVIVCCHTGSDTVELLCEVLQRVSPLPVIEAQERHRAQPGTVHLAPSGYHLLVEADRYFALSIDARVHYARPSIDVMFYSAAEVWREKLLGIVLTGGNADGASGLQRIRALGGTAIVQSPSSAEMPVMPQAALDIAGADYCVDLTDIAPLIHRLCLA</sequence>
<accession>A0ABR9GCF8</accession>
<dbReference type="Proteomes" id="UP000651010">
    <property type="component" value="Unassembled WGS sequence"/>
</dbReference>
<evidence type="ECO:0000313" key="6">
    <source>
        <dbReference type="EMBL" id="MBE1161721.1"/>
    </source>
</evidence>
<proteinExistence type="predicted"/>